<keyword evidence="3" id="KW-1185">Reference proteome</keyword>
<feature type="compositionally biased region" description="Low complexity" evidence="1">
    <location>
        <begin position="181"/>
        <end position="193"/>
    </location>
</feature>
<feature type="compositionally biased region" description="Basic and acidic residues" evidence="1">
    <location>
        <begin position="437"/>
        <end position="447"/>
    </location>
</feature>
<dbReference type="Proteomes" id="UP000268014">
    <property type="component" value="Unassembled WGS sequence"/>
</dbReference>
<sequence>MRKLIITARKSIKELKQENVMLKRKLEASGLLECPACLYHFKPERKHRILPKYIKVFRGKLALEVEFSSLDEMSEWLTVNQLDENTDGLPTLLQKEEKQDLTTAGSLLHKLLSEKESETKRERVVISTRPSNSNPQLGTSTAAQPSRIGMEGIDGTKNSCHSGNNHCSQITKDQLKEGLVSTTSTSESLPSTSADRLSEDFEKNSKEPIHQLPFEACASLICNIKESLNIDAPSSGDGRQSGRAISEEGDLNSSQPRDVPRLKATTEKGGIRMRNPDSHRSDREEGKRRREVNMYKDDHAPSTRNHSSVHRKEENIKGSLKADDRLGKRSRTSSSRDRSRISCRSNQARSPVKVKKEHISNVSGKHDHDQSRRHKTSSSGKENVYHKEGNREERQKGSPHHRRMDCSSKNKREIDSTPPERPLKTGVDGSQSSRNGDSQRHESRSEYHSNPNKGQSFCVSSVQSFQ</sequence>
<feature type="compositionally biased region" description="Basic and acidic residues" evidence="1">
    <location>
        <begin position="404"/>
        <end position="415"/>
    </location>
</feature>
<feature type="compositionally biased region" description="Low complexity" evidence="1">
    <location>
        <begin position="455"/>
        <end position="466"/>
    </location>
</feature>
<dbReference type="OrthoDB" id="5855762at2759"/>
<feature type="compositionally biased region" description="Polar residues" evidence="1">
    <location>
        <begin position="156"/>
        <end position="165"/>
    </location>
</feature>
<dbReference type="WBParaSite" id="HPLM_0000027301-mRNA-1">
    <property type="protein sequence ID" value="HPLM_0000027301-mRNA-1"/>
    <property type="gene ID" value="HPLM_0000027301"/>
</dbReference>
<feature type="compositionally biased region" description="Basic and acidic residues" evidence="1">
    <location>
        <begin position="310"/>
        <end position="327"/>
    </location>
</feature>
<dbReference type="AlphaFoldDB" id="A0A0N4VSK6"/>
<feature type="compositionally biased region" description="Basic and acidic residues" evidence="1">
    <location>
        <begin position="258"/>
        <end position="301"/>
    </location>
</feature>
<proteinExistence type="predicted"/>
<organism evidence="4">
    <name type="scientific">Haemonchus placei</name>
    <name type="common">Barber's pole worm</name>
    <dbReference type="NCBI Taxonomy" id="6290"/>
    <lineage>
        <taxon>Eukaryota</taxon>
        <taxon>Metazoa</taxon>
        <taxon>Ecdysozoa</taxon>
        <taxon>Nematoda</taxon>
        <taxon>Chromadorea</taxon>
        <taxon>Rhabditida</taxon>
        <taxon>Rhabditina</taxon>
        <taxon>Rhabditomorpha</taxon>
        <taxon>Strongyloidea</taxon>
        <taxon>Trichostrongylidae</taxon>
        <taxon>Haemonchus</taxon>
    </lineage>
</organism>
<feature type="region of interest" description="Disordered" evidence="1">
    <location>
        <begin position="229"/>
        <end position="466"/>
    </location>
</feature>
<reference evidence="2 3" key="2">
    <citation type="submission" date="2018-11" db="EMBL/GenBank/DDBJ databases">
        <authorList>
            <consortium name="Pathogen Informatics"/>
        </authorList>
    </citation>
    <scope>NUCLEOTIDE SEQUENCE [LARGE SCALE GENOMIC DNA]</scope>
    <source>
        <strain evidence="2 3">MHpl1</strain>
    </source>
</reference>
<evidence type="ECO:0000313" key="4">
    <source>
        <dbReference type="WBParaSite" id="HPLM_0000027301-mRNA-1"/>
    </source>
</evidence>
<name>A0A0N4VSK6_HAEPC</name>
<evidence type="ECO:0000256" key="1">
    <source>
        <dbReference type="SAM" id="MobiDB-lite"/>
    </source>
</evidence>
<evidence type="ECO:0000313" key="2">
    <source>
        <dbReference type="EMBL" id="VDO04938.1"/>
    </source>
</evidence>
<feature type="compositionally biased region" description="Basic and acidic residues" evidence="1">
    <location>
        <begin position="383"/>
        <end position="396"/>
    </location>
</feature>
<protein>
    <submittedName>
        <fullName evidence="4">CID domain-containing protein</fullName>
    </submittedName>
</protein>
<evidence type="ECO:0000313" key="3">
    <source>
        <dbReference type="Proteomes" id="UP000268014"/>
    </source>
</evidence>
<feature type="compositionally biased region" description="Polar residues" evidence="1">
    <location>
        <begin position="128"/>
        <end position="144"/>
    </location>
</feature>
<feature type="region of interest" description="Disordered" evidence="1">
    <location>
        <begin position="119"/>
        <end position="165"/>
    </location>
</feature>
<accession>A0A0N4VSK6</accession>
<dbReference type="EMBL" id="UZAF01000162">
    <property type="protein sequence ID" value="VDO04938.1"/>
    <property type="molecule type" value="Genomic_DNA"/>
</dbReference>
<feature type="region of interest" description="Disordered" evidence="1">
    <location>
        <begin position="178"/>
        <end position="204"/>
    </location>
</feature>
<reference evidence="4" key="1">
    <citation type="submission" date="2017-02" db="UniProtKB">
        <authorList>
            <consortium name="WormBaseParasite"/>
        </authorList>
    </citation>
    <scope>IDENTIFICATION</scope>
</reference>
<gene>
    <name evidence="2" type="ORF">HPLM_LOCUS274</name>
</gene>
<dbReference type="OMA" id="QLPFEAC"/>